<keyword evidence="2" id="KW-1185">Reference proteome</keyword>
<comment type="caution">
    <text evidence="1">The sequence shown here is derived from an EMBL/GenBank/DDBJ whole genome shotgun (WGS) entry which is preliminary data.</text>
</comment>
<accession>A0A398CTF8</accession>
<organism evidence="1 2">
    <name type="scientific">Cohnella faecalis</name>
    <dbReference type="NCBI Taxonomy" id="2315694"/>
    <lineage>
        <taxon>Bacteria</taxon>
        <taxon>Bacillati</taxon>
        <taxon>Bacillota</taxon>
        <taxon>Bacilli</taxon>
        <taxon>Bacillales</taxon>
        <taxon>Paenibacillaceae</taxon>
        <taxon>Cohnella</taxon>
    </lineage>
</organism>
<name>A0A398CTF8_9BACL</name>
<reference evidence="1 2" key="1">
    <citation type="submission" date="2018-09" db="EMBL/GenBank/DDBJ databases">
        <title>Cohnella cavernae sp. nov., isolated from a karst cave.</title>
        <authorList>
            <person name="Zhu H."/>
        </authorList>
    </citation>
    <scope>NUCLEOTIDE SEQUENCE [LARGE SCALE GENOMIC DNA]</scope>
    <source>
        <strain evidence="1 2">K2E09-144</strain>
    </source>
</reference>
<protein>
    <submittedName>
        <fullName evidence="1">Uncharacterized protein</fullName>
    </submittedName>
</protein>
<gene>
    <name evidence="1" type="ORF">D3H35_00320</name>
</gene>
<evidence type="ECO:0000313" key="2">
    <source>
        <dbReference type="Proteomes" id="UP000266340"/>
    </source>
</evidence>
<sequence length="111" mass="11406">MTGGTMSVGSGESSKISWFYPVCATIERARAAGANWLREVRASVGSAVSVSRQCGSRSAGAPASGSVAGGGFFGLNGLDDWMGFMQKALPMVRMGVDMVKTIMPLLGGLKA</sequence>
<evidence type="ECO:0000313" key="1">
    <source>
        <dbReference type="EMBL" id="RIE05450.1"/>
    </source>
</evidence>
<dbReference type="Proteomes" id="UP000266340">
    <property type="component" value="Unassembled WGS sequence"/>
</dbReference>
<dbReference type="EMBL" id="QXJM01000004">
    <property type="protein sequence ID" value="RIE05450.1"/>
    <property type="molecule type" value="Genomic_DNA"/>
</dbReference>
<proteinExistence type="predicted"/>
<dbReference type="AlphaFoldDB" id="A0A398CTF8"/>